<keyword evidence="11" id="KW-1185">Reference proteome</keyword>
<feature type="transmembrane region" description="Helical" evidence="9">
    <location>
        <begin position="198"/>
        <end position="220"/>
    </location>
</feature>
<keyword evidence="5 8" id="KW-0812">Transmembrane</keyword>
<evidence type="ECO:0000256" key="1">
    <source>
        <dbReference type="ARBA" id="ARBA00004651"/>
    </source>
</evidence>
<evidence type="ECO:0000256" key="6">
    <source>
        <dbReference type="ARBA" id="ARBA00022989"/>
    </source>
</evidence>
<dbReference type="PIRSF" id="PIRSF005353">
    <property type="entry name" value="PbuG"/>
    <property type="match status" value="1"/>
</dbReference>
<evidence type="ECO:0000256" key="8">
    <source>
        <dbReference type="PIRNR" id="PIRNR005353"/>
    </source>
</evidence>
<comment type="caution">
    <text evidence="10">The sequence shown here is derived from an EMBL/GenBank/DDBJ whole genome shotgun (WGS) entry which is preliminary data.</text>
</comment>
<evidence type="ECO:0000313" key="10">
    <source>
        <dbReference type="EMBL" id="EIC00445.1"/>
    </source>
</evidence>
<dbReference type="PATRIC" id="fig|907348.3.peg.2958"/>
<feature type="transmembrane region" description="Helical" evidence="9">
    <location>
        <begin position="75"/>
        <end position="94"/>
    </location>
</feature>
<name>H7EPP4_9SPIR</name>
<evidence type="ECO:0000256" key="4">
    <source>
        <dbReference type="ARBA" id="ARBA00022475"/>
    </source>
</evidence>
<evidence type="ECO:0000313" key="11">
    <source>
        <dbReference type="Proteomes" id="UP000003571"/>
    </source>
</evidence>
<evidence type="ECO:0000256" key="5">
    <source>
        <dbReference type="ARBA" id="ARBA00022692"/>
    </source>
</evidence>
<sequence>MILESVFKLDSRKTTVNREIVGGITTFLAMSYILAVNPGILSAAGLSWGGVFTATALSSCVATLVMAFAANLPVALAPGLGLNAFFTYTVVLGMKCSPSFALTAVFLEGALFIILSLFGIREAIIKSIPVNLRKAVAVGIGLFITLIGLSNAGIIDGDAATPLAFVNLNMEHASAIVALIGLVITIALYTLKVPGSILVGIIITTIIGIPFGVTKIPEGFHPLSAPEKPLLFSFEWKSVLTIKFFIVFFTFLFTDLFDTIGTLLGVAEQANLKDKEGNVVNAKGALMADAVGTVFGACLGTSTVTSFVESSSGVAAGARTGLASVVTALLFLVSLFLSPLFALIPSAATAPALIFVGFLMMRSVMGIDFKDISEGIPSFITIMAMPFAYSISKGISFGIISYVLCKIFARKGKDIPLVTWVLAAIFLFDVIFEAMK</sequence>
<feature type="transmembrane region" description="Helical" evidence="9">
    <location>
        <begin position="240"/>
        <end position="266"/>
    </location>
</feature>
<feature type="transmembrane region" description="Helical" evidence="9">
    <location>
        <begin position="286"/>
        <end position="308"/>
    </location>
</feature>
<dbReference type="Pfam" id="PF00860">
    <property type="entry name" value="Xan_ur_permease"/>
    <property type="match status" value="1"/>
</dbReference>
<dbReference type="GO" id="GO:0005345">
    <property type="term" value="F:purine nucleobase transmembrane transporter activity"/>
    <property type="evidence" value="ECO:0007669"/>
    <property type="project" value="TreeGrafter"/>
</dbReference>
<comment type="subcellular location">
    <subcellularLocation>
        <location evidence="1 8">Cell membrane</location>
        <topology evidence="1 8">Multi-pass membrane protein</topology>
    </subcellularLocation>
</comment>
<dbReference type="PANTHER" id="PTHR43337">
    <property type="entry name" value="XANTHINE/URACIL PERMEASE C887.17-RELATED"/>
    <property type="match status" value="1"/>
</dbReference>
<dbReference type="InterPro" id="IPR026033">
    <property type="entry name" value="Azg-like_bact_archaea"/>
</dbReference>
<feature type="transmembrane region" description="Helical" evidence="9">
    <location>
        <begin position="417"/>
        <end position="435"/>
    </location>
</feature>
<dbReference type="GO" id="GO:0005886">
    <property type="term" value="C:plasma membrane"/>
    <property type="evidence" value="ECO:0007669"/>
    <property type="project" value="UniProtKB-SubCell"/>
</dbReference>
<gene>
    <name evidence="10" type="ORF">TresaDRAFT_0539</name>
</gene>
<feature type="transmembrane region" description="Helical" evidence="9">
    <location>
        <begin position="314"/>
        <end position="333"/>
    </location>
</feature>
<dbReference type="AlphaFoldDB" id="H7EPP4"/>
<evidence type="ECO:0000256" key="3">
    <source>
        <dbReference type="ARBA" id="ARBA00022448"/>
    </source>
</evidence>
<reference evidence="10 11" key="1">
    <citation type="submission" date="2011-09" db="EMBL/GenBank/DDBJ databases">
        <title>The draft genome of Treponema saccharophilum DSM 2985.</title>
        <authorList>
            <consortium name="US DOE Joint Genome Institute (JGI-PGF)"/>
            <person name="Lucas S."/>
            <person name="Copeland A."/>
            <person name="Lapidus A."/>
            <person name="Glavina del Rio T."/>
            <person name="Dalin E."/>
            <person name="Tice H."/>
            <person name="Bruce D."/>
            <person name="Goodwin L."/>
            <person name="Pitluck S."/>
            <person name="Peters L."/>
            <person name="Kyrpides N."/>
            <person name="Mavromatis K."/>
            <person name="Ivanova N."/>
            <person name="Markowitz V."/>
            <person name="Cheng J.-F."/>
            <person name="Hugenholtz P."/>
            <person name="Woyke T."/>
            <person name="Wu D."/>
            <person name="Gronow S."/>
            <person name="Wellnitz S."/>
            <person name="Brambilla E."/>
            <person name="Klenk H.-P."/>
            <person name="Eisen J.A."/>
        </authorList>
    </citation>
    <scope>NUCLEOTIDE SEQUENCE [LARGE SCALE GENOMIC DNA]</scope>
    <source>
        <strain evidence="10 11">DSM 2985</strain>
    </source>
</reference>
<accession>H7EPP4</accession>
<feature type="transmembrane region" description="Helical" evidence="9">
    <location>
        <begin position="172"/>
        <end position="191"/>
    </location>
</feature>
<dbReference type="InterPro" id="IPR006043">
    <property type="entry name" value="NCS2"/>
</dbReference>
<keyword evidence="6 8" id="KW-1133">Transmembrane helix</keyword>
<feature type="transmembrane region" description="Helical" evidence="9">
    <location>
        <begin position="380"/>
        <end position="405"/>
    </location>
</feature>
<dbReference type="Proteomes" id="UP000003571">
    <property type="component" value="Unassembled WGS sequence"/>
</dbReference>
<keyword evidence="7 8" id="KW-0472">Membrane</keyword>
<evidence type="ECO:0000256" key="2">
    <source>
        <dbReference type="ARBA" id="ARBA00005697"/>
    </source>
</evidence>
<dbReference type="EMBL" id="AGRW01000055">
    <property type="protein sequence ID" value="EIC00445.1"/>
    <property type="molecule type" value="Genomic_DNA"/>
</dbReference>
<feature type="transmembrane region" description="Helical" evidence="9">
    <location>
        <begin position="340"/>
        <end position="360"/>
    </location>
</feature>
<feature type="transmembrane region" description="Helical" evidence="9">
    <location>
        <begin position="100"/>
        <end position="120"/>
    </location>
</feature>
<keyword evidence="4 8" id="KW-1003">Cell membrane</keyword>
<dbReference type="PANTHER" id="PTHR43337:SF1">
    <property type="entry name" value="XANTHINE_URACIL PERMEASE C887.17-RELATED"/>
    <property type="match status" value="1"/>
</dbReference>
<keyword evidence="3 8" id="KW-0813">Transport</keyword>
<proteinExistence type="inferred from homology"/>
<dbReference type="InterPro" id="IPR045018">
    <property type="entry name" value="Azg-like"/>
</dbReference>
<feature type="transmembrane region" description="Helical" evidence="9">
    <location>
        <begin position="132"/>
        <end position="152"/>
    </location>
</feature>
<dbReference type="STRING" id="907348.TresaDRAFT_0539"/>
<evidence type="ECO:0000256" key="7">
    <source>
        <dbReference type="ARBA" id="ARBA00023136"/>
    </source>
</evidence>
<comment type="similarity">
    <text evidence="2 8">Belongs to the nucleobase:cation symporter-2 (NCS2) (TC 2.A.40) family. Azg-like subfamily.</text>
</comment>
<evidence type="ECO:0000256" key="9">
    <source>
        <dbReference type="SAM" id="Phobius"/>
    </source>
</evidence>
<feature type="transmembrane region" description="Helical" evidence="9">
    <location>
        <begin position="20"/>
        <end position="40"/>
    </location>
</feature>
<dbReference type="eggNOG" id="COG2252">
    <property type="taxonomic scope" value="Bacteria"/>
</dbReference>
<feature type="transmembrane region" description="Helical" evidence="9">
    <location>
        <begin position="46"/>
        <end position="68"/>
    </location>
</feature>
<protein>
    <submittedName>
        <fullName evidence="10">Xanthine/uracil/vitamin C permease</fullName>
    </submittedName>
</protein>
<organism evidence="10 11">
    <name type="scientific">Treponema saccharophilum DSM 2985</name>
    <dbReference type="NCBI Taxonomy" id="907348"/>
    <lineage>
        <taxon>Bacteria</taxon>
        <taxon>Pseudomonadati</taxon>
        <taxon>Spirochaetota</taxon>
        <taxon>Spirochaetia</taxon>
        <taxon>Spirochaetales</taxon>
        <taxon>Treponemataceae</taxon>
        <taxon>Treponema</taxon>
    </lineage>
</organism>